<protein>
    <submittedName>
        <fullName evidence="1">Uncharacterized protein</fullName>
    </submittedName>
</protein>
<evidence type="ECO:0000313" key="1">
    <source>
        <dbReference type="EMBL" id="GLW73417.1"/>
    </source>
</evidence>
<dbReference type="Proteomes" id="UP001165041">
    <property type="component" value="Unassembled WGS sequence"/>
</dbReference>
<accession>A0A9W6QAW2</accession>
<organism evidence="1 2">
    <name type="scientific">Kitasatospora phosalacinea</name>
    <dbReference type="NCBI Taxonomy" id="2065"/>
    <lineage>
        <taxon>Bacteria</taxon>
        <taxon>Bacillati</taxon>
        <taxon>Actinomycetota</taxon>
        <taxon>Actinomycetes</taxon>
        <taxon>Kitasatosporales</taxon>
        <taxon>Streptomycetaceae</taxon>
        <taxon>Kitasatospora</taxon>
    </lineage>
</organism>
<dbReference type="InterPro" id="IPR040701">
    <property type="entry name" value="Bact_RF_family2"/>
</dbReference>
<sequence length="362" mass="38937">MKLGFLGPLYARQGPYACAYLDTSRDLDDPDRAVERRRSRLRADLAAQGADPATIGAVSRAVGGDLDPSGDQGRAVFAAHGRLALTAALPRPPRRDSARFTMLPDVMPLALQRAPDIPYLAAAVRHTGAGGRGMEVTWQAGRWPATRVADGNSRRRRVPADERGRAATTVARHLTELSDRTGAEVIVLSGDRWARDTIARELPPRLRGRTARIHRGNDWSPRDERTLLEDELDYLLGGRLAEADRAVVRRFLTSRARRNGAAEGLAATVAALRDGRVAAVLVNELFDPHLPLHVGVTPRQIALTQRELAAHGVVSGWSEETGAALVRAMVGGGAELVVVPRVELPLADGVGVLLRTPEGGPS</sequence>
<comment type="caution">
    <text evidence="1">The sequence shown here is derived from an EMBL/GenBank/DDBJ whole genome shotgun (WGS) entry which is preliminary data.</text>
</comment>
<proteinExistence type="predicted"/>
<name>A0A9W6QAW2_9ACTN</name>
<dbReference type="Pfam" id="PF18844">
    <property type="entry name" value="baeRF_family2"/>
    <property type="match status" value="1"/>
</dbReference>
<reference evidence="1" key="1">
    <citation type="submission" date="2023-02" db="EMBL/GenBank/DDBJ databases">
        <title>Kitasatospora phosalacinea NBRC 14627.</title>
        <authorList>
            <person name="Ichikawa N."/>
            <person name="Sato H."/>
            <person name="Tonouchi N."/>
        </authorList>
    </citation>
    <scope>NUCLEOTIDE SEQUENCE</scope>
    <source>
        <strain evidence="1">NBRC 14627</strain>
    </source>
</reference>
<evidence type="ECO:0000313" key="2">
    <source>
        <dbReference type="Proteomes" id="UP001165041"/>
    </source>
</evidence>
<dbReference type="RefSeq" id="WP_285739064.1">
    <property type="nucleotide sequence ID" value="NZ_BSSA01000025.1"/>
</dbReference>
<gene>
    <name evidence="1" type="ORF">Kpho02_57160</name>
</gene>
<dbReference type="AlphaFoldDB" id="A0A9W6QAW2"/>
<dbReference type="EMBL" id="BSSA01000025">
    <property type="protein sequence ID" value="GLW73417.1"/>
    <property type="molecule type" value="Genomic_DNA"/>
</dbReference>